<evidence type="ECO:0000313" key="2">
    <source>
        <dbReference type="EMBL" id="GHH87790.1"/>
    </source>
</evidence>
<evidence type="ECO:0000256" key="1">
    <source>
        <dbReference type="SAM" id="Coils"/>
    </source>
</evidence>
<comment type="caution">
    <text evidence="2">The sequence shown here is derived from an EMBL/GenBank/DDBJ whole genome shotgun (WGS) entry which is preliminary data.</text>
</comment>
<dbReference type="Proteomes" id="UP000603227">
    <property type="component" value="Unassembled WGS sequence"/>
</dbReference>
<reference evidence="2" key="2">
    <citation type="submission" date="2020-09" db="EMBL/GenBank/DDBJ databases">
        <authorList>
            <person name="Sun Q."/>
            <person name="Zhou Y."/>
        </authorList>
    </citation>
    <scope>NUCLEOTIDE SEQUENCE</scope>
    <source>
        <strain evidence="2">CGMCC 4.7403</strain>
    </source>
</reference>
<proteinExistence type="predicted"/>
<evidence type="ECO:0000313" key="3">
    <source>
        <dbReference type="Proteomes" id="UP000603227"/>
    </source>
</evidence>
<gene>
    <name evidence="2" type="ORF">GCM10017771_30350</name>
</gene>
<keyword evidence="3" id="KW-1185">Reference proteome</keyword>
<reference evidence="2" key="1">
    <citation type="journal article" date="2014" name="Int. J. Syst. Evol. Microbiol.">
        <title>Complete genome sequence of Corynebacterium casei LMG S-19264T (=DSM 44701T), isolated from a smear-ripened cheese.</title>
        <authorList>
            <consortium name="US DOE Joint Genome Institute (JGI-PGF)"/>
            <person name="Walter F."/>
            <person name="Albersmeier A."/>
            <person name="Kalinowski J."/>
            <person name="Ruckert C."/>
        </authorList>
    </citation>
    <scope>NUCLEOTIDE SEQUENCE</scope>
    <source>
        <strain evidence="2">CGMCC 4.7403</strain>
    </source>
</reference>
<name>A0A919L7I8_9ACTN</name>
<dbReference type="AlphaFoldDB" id="A0A919L7I8"/>
<sequence length="95" mass="9743">MDAAMVTAIAALIGGPVAALGVMYGSRGANRAAQQTSAATMYDSLTQRLVAERDKAEMDEKAAEARASAAEAKVHALEAEVSRLQALVTRLGGAP</sequence>
<feature type="coiled-coil region" evidence="1">
    <location>
        <begin position="53"/>
        <end position="87"/>
    </location>
</feature>
<organism evidence="2 3">
    <name type="scientific">Streptomyces capitiformicae</name>
    <dbReference type="NCBI Taxonomy" id="2014920"/>
    <lineage>
        <taxon>Bacteria</taxon>
        <taxon>Bacillati</taxon>
        <taxon>Actinomycetota</taxon>
        <taxon>Actinomycetes</taxon>
        <taxon>Kitasatosporales</taxon>
        <taxon>Streptomycetaceae</taxon>
        <taxon>Streptomyces</taxon>
    </lineage>
</organism>
<accession>A0A919L7I8</accession>
<protein>
    <submittedName>
        <fullName evidence="2">Uncharacterized protein</fullName>
    </submittedName>
</protein>
<keyword evidence="1" id="KW-0175">Coiled coil</keyword>
<dbReference type="RefSeq" id="WP_189782984.1">
    <property type="nucleotide sequence ID" value="NZ_BNAT01000009.1"/>
</dbReference>
<dbReference type="EMBL" id="BNAT01000009">
    <property type="protein sequence ID" value="GHH87790.1"/>
    <property type="molecule type" value="Genomic_DNA"/>
</dbReference>